<dbReference type="InterPro" id="IPR036508">
    <property type="entry name" value="Chitin-bd_dom_sf"/>
</dbReference>
<feature type="compositionally biased region" description="Low complexity" evidence="6">
    <location>
        <begin position="254"/>
        <end position="263"/>
    </location>
</feature>
<name>A0ABP1QWF8_9HEXA</name>
<evidence type="ECO:0000256" key="3">
    <source>
        <dbReference type="ARBA" id="ARBA00022737"/>
    </source>
</evidence>
<dbReference type="PANTHER" id="PTHR23301:SF108">
    <property type="entry name" value="OBSTRACTOR D"/>
    <property type="match status" value="1"/>
</dbReference>
<evidence type="ECO:0000256" key="1">
    <source>
        <dbReference type="ARBA" id="ARBA00022669"/>
    </source>
</evidence>
<protein>
    <recommendedName>
        <fullName evidence="7">Chitin-binding type-2 domain-containing protein</fullName>
    </recommendedName>
</protein>
<dbReference type="SUPFAM" id="SSF57625">
    <property type="entry name" value="Invertebrate chitin-binding proteins"/>
    <property type="match status" value="3"/>
</dbReference>
<dbReference type="Pfam" id="PF01607">
    <property type="entry name" value="CBM_14"/>
    <property type="match status" value="3"/>
</dbReference>
<dbReference type="InterPro" id="IPR002557">
    <property type="entry name" value="Chitin-bd_dom"/>
</dbReference>
<dbReference type="EMBL" id="CAXLJM020000049">
    <property type="protein sequence ID" value="CAL8113618.1"/>
    <property type="molecule type" value="Genomic_DNA"/>
</dbReference>
<evidence type="ECO:0000313" key="9">
    <source>
        <dbReference type="Proteomes" id="UP001642540"/>
    </source>
</evidence>
<dbReference type="SMART" id="SM00494">
    <property type="entry name" value="ChtBD2"/>
    <property type="match status" value="3"/>
</dbReference>
<evidence type="ECO:0000256" key="5">
    <source>
        <dbReference type="ARBA" id="ARBA00023180"/>
    </source>
</evidence>
<evidence type="ECO:0000256" key="4">
    <source>
        <dbReference type="ARBA" id="ARBA00023157"/>
    </source>
</evidence>
<dbReference type="Gene3D" id="2.170.140.10">
    <property type="entry name" value="Chitin binding domain"/>
    <property type="match status" value="3"/>
</dbReference>
<feature type="domain" description="Chitin-binding type-2" evidence="7">
    <location>
        <begin position="178"/>
        <end position="234"/>
    </location>
</feature>
<keyword evidence="5" id="KW-0325">Glycoprotein</keyword>
<dbReference type="PROSITE" id="PS50940">
    <property type="entry name" value="CHIT_BIND_II"/>
    <property type="match status" value="3"/>
</dbReference>
<keyword evidence="9" id="KW-1185">Reference proteome</keyword>
<evidence type="ECO:0000256" key="2">
    <source>
        <dbReference type="ARBA" id="ARBA00022729"/>
    </source>
</evidence>
<dbReference type="Proteomes" id="UP001642540">
    <property type="component" value="Unassembled WGS sequence"/>
</dbReference>
<dbReference type="InterPro" id="IPR051940">
    <property type="entry name" value="Chitin_bind-dev_reg"/>
</dbReference>
<organism evidence="8 9">
    <name type="scientific">Orchesella dallaii</name>
    <dbReference type="NCBI Taxonomy" id="48710"/>
    <lineage>
        <taxon>Eukaryota</taxon>
        <taxon>Metazoa</taxon>
        <taxon>Ecdysozoa</taxon>
        <taxon>Arthropoda</taxon>
        <taxon>Hexapoda</taxon>
        <taxon>Collembola</taxon>
        <taxon>Entomobryomorpha</taxon>
        <taxon>Entomobryoidea</taxon>
        <taxon>Orchesellidae</taxon>
        <taxon>Orchesellinae</taxon>
        <taxon>Orchesella</taxon>
    </lineage>
</organism>
<evidence type="ECO:0000256" key="6">
    <source>
        <dbReference type="SAM" id="MobiDB-lite"/>
    </source>
</evidence>
<keyword evidence="3" id="KW-0677">Repeat</keyword>
<keyword evidence="1" id="KW-0147">Chitin-binding</keyword>
<reference evidence="8 9" key="1">
    <citation type="submission" date="2024-08" db="EMBL/GenBank/DDBJ databases">
        <authorList>
            <person name="Cucini C."/>
            <person name="Frati F."/>
        </authorList>
    </citation>
    <scope>NUCLEOTIDE SEQUENCE [LARGE SCALE GENOMIC DNA]</scope>
</reference>
<feature type="compositionally biased region" description="Polar residues" evidence="6">
    <location>
        <begin position="264"/>
        <end position="290"/>
    </location>
</feature>
<feature type="domain" description="Chitin-binding type-2" evidence="7">
    <location>
        <begin position="121"/>
        <end position="177"/>
    </location>
</feature>
<proteinExistence type="predicted"/>
<accession>A0ABP1QWF8</accession>
<keyword evidence="2" id="KW-0732">Signal</keyword>
<comment type="caution">
    <text evidence="8">The sequence shown here is derived from an EMBL/GenBank/DDBJ whole genome shotgun (WGS) entry which is preliminary data.</text>
</comment>
<evidence type="ECO:0000313" key="8">
    <source>
        <dbReference type="EMBL" id="CAL8113618.1"/>
    </source>
</evidence>
<evidence type="ECO:0000259" key="7">
    <source>
        <dbReference type="PROSITE" id="PS50940"/>
    </source>
</evidence>
<sequence length="317" mass="35184">MTVQYKLYTVAVLSVSSTRLLFGLITLLTILLGDGSVYAQSRGSVIDPCSTKSGTAPHDTHCDKYFACSQNVTSVVDCPNGLVYIGGSGRSGRGNQLFGSCEYDFNVDCSGRPERNPPIGTEHCDWLYGIFGHETSCTRYWTCWNGTATEQLCIGGLLYNEDTHACDWPENVPGCQKHPLCKEDPNGNVPLGKSCNRYWSCQGGYPRLQRCPAMLVFDKKSLRCVVPPTEDCDVPSTTPPPPEEEEDKPREQQQQRPNQNRNQGGSRPQVQASQLRQSAAAFESQQNAASSYIAPQIYQPQQQEYSDEEVRSANRQY</sequence>
<keyword evidence="4" id="KW-1015">Disulfide bond</keyword>
<feature type="compositionally biased region" description="Low complexity" evidence="6">
    <location>
        <begin position="292"/>
        <end position="303"/>
    </location>
</feature>
<feature type="region of interest" description="Disordered" evidence="6">
    <location>
        <begin position="229"/>
        <end position="317"/>
    </location>
</feature>
<feature type="compositionally biased region" description="Basic and acidic residues" evidence="6">
    <location>
        <begin position="308"/>
        <end position="317"/>
    </location>
</feature>
<gene>
    <name evidence="8" type="ORF">ODALV1_LOCUS16098</name>
</gene>
<feature type="domain" description="Chitin-binding type-2" evidence="7">
    <location>
        <begin position="46"/>
        <end position="111"/>
    </location>
</feature>
<dbReference type="PANTHER" id="PTHR23301">
    <property type="entry name" value="CHITIN BINDING PERITROPHIN-A"/>
    <property type="match status" value="1"/>
</dbReference>